<dbReference type="Pfam" id="PF04120">
    <property type="entry name" value="Iron_permease"/>
    <property type="match status" value="1"/>
</dbReference>
<organism evidence="2 3">
    <name type="scientific">Falsochrobactrum shanghaiense</name>
    <dbReference type="NCBI Taxonomy" id="2201899"/>
    <lineage>
        <taxon>Bacteria</taxon>
        <taxon>Pseudomonadati</taxon>
        <taxon>Pseudomonadota</taxon>
        <taxon>Alphaproteobacteria</taxon>
        <taxon>Hyphomicrobiales</taxon>
        <taxon>Brucellaceae</taxon>
        <taxon>Falsochrobactrum</taxon>
    </lineage>
</organism>
<feature type="transmembrane region" description="Helical" evidence="1">
    <location>
        <begin position="20"/>
        <end position="39"/>
    </location>
</feature>
<dbReference type="AlphaFoldDB" id="A0A316J7D5"/>
<comment type="caution">
    <text evidence="2">The sequence shown here is derived from an EMBL/GenBank/DDBJ whole genome shotgun (WGS) entry which is preliminary data.</text>
</comment>
<name>A0A316J7D5_9HYPH</name>
<sequence>MSRFFTRLSEQAAELAGHYAAFILAALFVILWAISGPFFNFSDTWQLVVNTSTTIITFLMVFLIQNAQNREASATQAKLDEILSIVSTTHSITIGAEHLPLNKLKVILKHLEEQSEIDPDKHKSA</sequence>
<dbReference type="Proteomes" id="UP000245865">
    <property type="component" value="Unassembled WGS sequence"/>
</dbReference>
<dbReference type="GO" id="GO:0055085">
    <property type="term" value="P:transmembrane transport"/>
    <property type="evidence" value="ECO:0007669"/>
    <property type="project" value="InterPro"/>
</dbReference>
<keyword evidence="1" id="KW-0812">Transmembrane</keyword>
<accession>A0A316J7D5</accession>
<keyword evidence="1" id="KW-1133">Transmembrane helix</keyword>
<proteinExistence type="predicted"/>
<dbReference type="OrthoDB" id="119761at2"/>
<evidence type="ECO:0000313" key="2">
    <source>
        <dbReference type="EMBL" id="PWL17787.1"/>
    </source>
</evidence>
<feature type="transmembrane region" description="Helical" evidence="1">
    <location>
        <begin position="45"/>
        <end position="64"/>
    </location>
</feature>
<gene>
    <name evidence="2" type="ORF">DKP76_08435</name>
</gene>
<protein>
    <recommendedName>
        <fullName evidence="4">Low affinity iron permease family protein</fullName>
    </recommendedName>
</protein>
<dbReference type="EMBL" id="QGDB01000003">
    <property type="protein sequence ID" value="PWL17787.1"/>
    <property type="molecule type" value="Genomic_DNA"/>
</dbReference>
<dbReference type="RefSeq" id="WP_109706021.1">
    <property type="nucleotide sequence ID" value="NZ_QGDB01000003.1"/>
</dbReference>
<evidence type="ECO:0008006" key="4">
    <source>
        <dbReference type="Google" id="ProtNLM"/>
    </source>
</evidence>
<keyword evidence="1" id="KW-0472">Membrane</keyword>
<reference evidence="2 3" key="1">
    <citation type="submission" date="2018-05" db="EMBL/GenBank/DDBJ databases">
        <title>Comparative genomic sequence analysis between strain HN4 and CCM 8460T (Falsochrobactrum ovis) will provide more evidence to prove that HN4 is a new species of Falsochrobactrum.</title>
        <authorList>
            <person name="Lyu W."/>
            <person name="Sun L."/>
            <person name="Yao L."/>
        </authorList>
    </citation>
    <scope>NUCLEOTIDE SEQUENCE [LARGE SCALE GENOMIC DNA]</scope>
    <source>
        <strain evidence="2 3">HN4</strain>
    </source>
</reference>
<keyword evidence="3" id="KW-1185">Reference proteome</keyword>
<evidence type="ECO:0000256" key="1">
    <source>
        <dbReference type="SAM" id="Phobius"/>
    </source>
</evidence>
<dbReference type="InterPro" id="IPR007251">
    <property type="entry name" value="Iron_permease_Fet4"/>
</dbReference>
<evidence type="ECO:0000313" key="3">
    <source>
        <dbReference type="Proteomes" id="UP000245865"/>
    </source>
</evidence>